<keyword evidence="11" id="KW-0624">Polysaccharide degradation</keyword>
<reference evidence="16 17" key="1">
    <citation type="journal article" date="2020" name="ISME J.">
        <title>Uncovering the hidden diversity of litter-decomposition mechanisms in mushroom-forming fungi.</title>
        <authorList>
            <person name="Floudas D."/>
            <person name="Bentzer J."/>
            <person name="Ahren D."/>
            <person name="Johansson T."/>
            <person name="Persson P."/>
            <person name="Tunlid A."/>
        </authorList>
    </citation>
    <scope>NUCLEOTIDE SEQUENCE [LARGE SCALE GENOMIC DNA]</scope>
    <source>
        <strain evidence="16 17">CBS 101986</strain>
    </source>
</reference>
<name>A0A8H5B568_9AGAR</name>
<evidence type="ECO:0000256" key="6">
    <source>
        <dbReference type="ARBA" id="ARBA00022801"/>
    </source>
</evidence>
<feature type="chain" id="PRO_5034401150" description="glucan endo-1,3-beta-D-glucosidase" evidence="15">
    <location>
        <begin position="22"/>
        <end position="297"/>
    </location>
</feature>
<dbReference type="OrthoDB" id="941679at2759"/>
<evidence type="ECO:0000256" key="15">
    <source>
        <dbReference type="SAM" id="SignalP"/>
    </source>
</evidence>
<evidence type="ECO:0000256" key="7">
    <source>
        <dbReference type="ARBA" id="ARBA00023136"/>
    </source>
</evidence>
<dbReference type="GO" id="GO:0042973">
    <property type="term" value="F:glucan endo-1,3-beta-D-glucosidase activity"/>
    <property type="evidence" value="ECO:0007669"/>
    <property type="project" value="UniProtKB-EC"/>
</dbReference>
<dbReference type="EMBL" id="JAACJJ010000042">
    <property type="protein sequence ID" value="KAF5316836.1"/>
    <property type="molecule type" value="Genomic_DNA"/>
</dbReference>
<evidence type="ECO:0000256" key="11">
    <source>
        <dbReference type="ARBA" id="ARBA00023326"/>
    </source>
</evidence>
<dbReference type="GO" id="GO:0071555">
    <property type="term" value="P:cell wall organization"/>
    <property type="evidence" value="ECO:0007669"/>
    <property type="project" value="UniProtKB-KW"/>
</dbReference>
<dbReference type="GO" id="GO:0005576">
    <property type="term" value="C:extracellular region"/>
    <property type="evidence" value="ECO:0007669"/>
    <property type="project" value="TreeGrafter"/>
</dbReference>
<dbReference type="EC" id="3.2.1.39" evidence="4"/>
<dbReference type="AlphaFoldDB" id="A0A8H5B568"/>
<dbReference type="Gene3D" id="3.20.20.80">
    <property type="entry name" value="Glycosidases"/>
    <property type="match status" value="1"/>
</dbReference>
<evidence type="ECO:0000256" key="9">
    <source>
        <dbReference type="ARBA" id="ARBA00023277"/>
    </source>
</evidence>
<organism evidence="16 17">
    <name type="scientific">Psilocybe cf. subviscida</name>
    <dbReference type="NCBI Taxonomy" id="2480587"/>
    <lineage>
        <taxon>Eukaryota</taxon>
        <taxon>Fungi</taxon>
        <taxon>Dikarya</taxon>
        <taxon>Basidiomycota</taxon>
        <taxon>Agaricomycotina</taxon>
        <taxon>Agaricomycetes</taxon>
        <taxon>Agaricomycetidae</taxon>
        <taxon>Agaricales</taxon>
        <taxon>Agaricineae</taxon>
        <taxon>Strophariaceae</taxon>
        <taxon>Psilocybe</taxon>
    </lineage>
</organism>
<evidence type="ECO:0000256" key="14">
    <source>
        <dbReference type="ARBA" id="ARBA00043078"/>
    </source>
</evidence>
<evidence type="ECO:0000256" key="4">
    <source>
        <dbReference type="ARBA" id="ARBA00012780"/>
    </source>
</evidence>
<keyword evidence="10" id="KW-0961">Cell wall biogenesis/degradation</keyword>
<evidence type="ECO:0000256" key="2">
    <source>
        <dbReference type="ARBA" id="ARBA00004401"/>
    </source>
</evidence>
<keyword evidence="9" id="KW-0119">Carbohydrate metabolism</keyword>
<evidence type="ECO:0000256" key="3">
    <source>
        <dbReference type="ARBA" id="ARBA00008773"/>
    </source>
</evidence>
<evidence type="ECO:0000313" key="17">
    <source>
        <dbReference type="Proteomes" id="UP000567179"/>
    </source>
</evidence>
<dbReference type="SUPFAM" id="SSF51445">
    <property type="entry name" value="(Trans)glycosidases"/>
    <property type="match status" value="1"/>
</dbReference>
<keyword evidence="5" id="KW-1003">Cell membrane</keyword>
<comment type="similarity">
    <text evidence="3">Belongs to the glycosyl hydrolase 17 family.</text>
</comment>
<comment type="catalytic activity">
    <reaction evidence="1">
        <text>Hydrolysis of (1-&gt;3)-beta-D-glucosidic linkages in (1-&gt;3)-beta-D-glucans.</text>
        <dbReference type="EC" id="3.2.1.39"/>
    </reaction>
</comment>
<dbReference type="Proteomes" id="UP000567179">
    <property type="component" value="Unassembled WGS sequence"/>
</dbReference>
<dbReference type="PANTHER" id="PTHR16631:SF17">
    <property type="entry name" value="GLUCAN ENDO-1,3-BETA-GLUCOSIDASE BTGC"/>
    <property type="match status" value="1"/>
</dbReference>
<proteinExistence type="inferred from homology"/>
<dbReference type="PANTHER" id="PTHR16631">
    <property type="entry name" value="GLUCAN 1,3-BETA-GLUCOSIDASE"/>
    <property type="match status" value="1"/>
</dbReference>
<keyword evidence="15" id="KW-0732">Signal</keyword>
<feature type="signal peptide" evidence="15">
    <location>
        <begin position="1"/>
        <end position="21"/>
    </location>
</feature>
<keyword evidence="8" id="KW-0325">Glycoprotein</keyword>
<sequence length="297" mass="31036">MFLKLSTYLAIALSLAHGAVAGNHFAGLTVSNSIGNTGSFTCRTQDQWNTLANDAKSQGFGAIRIEGFECNALDMASSAAASVGIQVMAGISVQQGTIAASIDGINNDVATFRDAFAKFGAGMYIGLTIGNEVQDSPDNIMAKVFDVRGFLGSVGVTTPVSTAHNWVEVRDNPILCGADFVGANAHAFFDGGRTSGQTGDFVFQTVVPSLKAACPGKKVFITESGWPSRGPNNGVAVPSVGDETSAILNLNCACRDDTSVSVFAFEYDDQLWKANDNERSFGIFGKIGLNGDAFAPC</sequence>
<dbReference type="GO" id="GO:0000272">
    <property type="term" value="P:polysaccharide catabolic process"/>
    <property type="evidence" value="ECO:0007669"/>
    <property type="project" value="UniProtKB-KW"/>
</dbReference>
<keyword evidence="17" id="KW-1185">Reference proteome</keyword>
<comment type="subcellular location">
    <subcellularLocation>
        <location evidence="2">Cell membrane</location>
        <topology evidence="2">Single-pass type II membrane protein</topology>
    </subcellularLocation>
</comment>
<evidence type="ECO:0000256" key="8">
    <source>
        <dbReference type="ARBA" id="ARBA00023180"/>
    </source>
</evidence>
<evidence type="ECO:0000256" key="10">
    <source>
        <dbReference type="ARBA" id="ARBA00023316"/>
    </source>
</evidence>
<comment type="function">
    <text evidence="12">Glucanases play a role in cell expansion during growth, in cell-cell fusion during mating, and in spore release during sporulation. This enzyme may be involved in beta-glucan degradation. Active on laminarin and lichenan.</text>
</comment>
<evidence type="ECO:0000256" key="5">
    <source>
        <dbReference type="ARBA" id="ARBA00022475"/>
    </source>
</evidence>
<keyword evidence="6" id="KW-0378">Hydrolase</keyword>
<evidence type="ECO:0000313" key="16">
    <source>
        <dbReference type="EMBL" id="KAF5316836.1"/>
    </source>
</evidence>
<evidence type="ECO:0000256" key="12">
    <source>
        <dbReference type="ARBA" id="ARBA00037649"/>
    </source>
</evidence>
<dbReference type="InterPro" id="IPR050732">
    <property type="entry name" value="Beta-glucan_modifiers"/>
</dbReference>
<evidence type="ECO:0000256" key="1">
    <source>
        <dbReference type="ARBA" id="ARBA00000382"/>
    </source>
</evidence>
<protein>
    <recommendedName>
        <fullName evidence="4">glucan endo-1,3-beta-D-glucosidase</fullName>
        <ecNumber evidence="4">3.2.1.39</ecNumber>
    </recommendedName>
    <alternativeName>
        <fullName evidence="14">Endo-1,3-beta-glucanase btgC</fullName>
    </alternativeName>
    <alternativeName>
        <fullName evidence="13">Laminarinase btgC</fullName>
    </alternativeName>
</protein>
<dbReference type="GO" id="GO:0005886">
    <property type="term" value="C:plasma membrane"/>
    <property type="evidence" value="ECO:0007669"/>
    <property type="project" value="UniProtKB-SubCell"/>
</dbReference>
<comment type="caution">
    <text evidence="16">The sequence shown here is derived from an EMBL/GenBank/DDBJ whole genome shotgun (WGS) entry which is preliminary data.</text>
</comment>
<accession>A0A8H5B568</accession>
<dbReference type="GO" id="GO:0009986">
    <property type="term" value="C:cell surface"/>
    <property type="evidence" value="ECO:0007669"/>
    <property type="project" value="TreeGrafter"/>
</dbReference>
<evidence type="ECO:0000256" key="13">
    <source>
        <dbReference type="ARBA" id="ARBA00042373"/>
    </source>
</evidence>
<dbReference type="GO" id="GO:0009277">
    <property type="term" value="C:fungal-type cell wall"/>
    <property type="evidence" value="ECO:0007669"/>
    <property type="project" value="TreeGrafter"/>
</dbReference>
<dbReference type="InterPro" id="IPR017853">
    <property type="entry name" value="GH"/>
</dbReference>
<keyword evidence="7" id="KW-0472">Membrane</keyword>
<gene>
    <name evidence="16" type="ORF">D9619_006154</name>
</gene>